<evidence type="ECO:0000313" key="3">
    <source>
        <dbReference type="Proteomes" id="UP001152747"/>
    </source>
</evidence>
<dbReference type="SUPFAM" id="SSF63748">
    <property type="entry name" value="Tudor/PWWP/MBT"/>
    <property type="match status" value="1"/>
</dbReference>
<dbReference type="SMART" id="SM00333">
    <property type="entry name" value="TUDOR"/>
    <property type="match status" value="1"/>
</dbReference>
<comment type="caution">
    <text evidence="2">The sequence shown here is derived from an EMBL/GenBank/DDBJ whole genome shotgun (WGS) entry which is preliminary data.</text>
</comment>
<proteinExistence type="predicted"/>
<keyword evidence="3" id="KW-1185">Reference proteome</keyword>
<dbReference type="AlphaFoldDB" id="A0A9P1IUX7"/>
<reference evidence="2" key="1">
    <citation type="submission" date="2022-11" db="EMBL/GenBank/DDBJ databases">
        <authorList>
            <person name="Kikuchi T."/>
        </authorList>
    </citation>
    <scope>NUCLEOTIDE SEQUENCE</scope>
    <source>
        <strain evidence="2">PS1010</strain>
    </source>
</reference>
<evidence type="ECO:0000259" key="1">
    <source>
        <dbReference type="PROSITE" id="PS50304"/>
    </source>
</evidence>
<evidence type="ECO:0000313" key="2">
    <source>
        <dbReference type="EMBL" id="CAI5451650.1"/>
    </source>
</evidence>
<dbReference type="EMBL" id="CANHGI010000005">
    <property type="protein sequence ID" value="CAI5451650.1"/>
    <property type="molecule type" value="Genomic_DNA"/>
</dbReference>
<name>A0A9P1IUX7_9PELO</name>
<sequence length="547" mass="63687">MCDSFGGGLGRFRESSHVSNSNLCRELVEVEGGTDWKIRKLEEKYEEICWKYPGSSVIVNYHMNRLQNLEEQESFDENLKIFYAKVSHFVSPVEISLQPKYLRSARQGIHRQMNAFYNSTCLKFQKDQIFPGVACAAKESDVWYRAKIVQVSGDKHIVVELVDIGIQHLIPSSSIQPLLRRFGRAPPLSLKCRVDGVSINDLETKDLIDFKKIVENCNALFRVELKSTIEPFLIDLLHPTISNRNVCQKFMPPPEDLGKIERLDRNWIQHCRKVCNEVDDDEDDIWNHNWAGDRNNENDVKQVTSIKIIHRLAKCQKAPRFDTDQLLVGHIENSQIIYLHYPWQLKTRHKIENHLKDSWETLPVLSQNLVEDQIYAVILHQEKTRKYRRAIYINQKSLLLLDYGIYIEMNCDNILLEIRLLPDDQLFKEPPMLTIISLAGANVLQPAHHSETQVLRNIMKNDDIVYFQWDGKSKNTPMRGFLYTSDRQNISTILSETLLKNRQNIGCRQLVKQYFKIPTTYGNSNHIYRNSCHQSYSKGALLIFPDE</sequence>
<gene>
    <name evidence="2" type="ORF">CAMP_LOCUS14287</name>
</gene>
<dbReference type="Proteomes" id="UP001152747">
    <property type="component" value="Unassembled WGS sequence"/>
</dbReference>
<dbReference type="Gene3D" id="2.30.30.140">
    <property type="match status" value="1"/>
</dbReference>
<dbReference type="PANTHER" id="PTHR16442:SF1">
    <property type="entry name" value="RING FINGER PROTEIN 17"/>
    <property type="match status" value="1"/>
</dbReference>
<dbReference type="Pfam" id="PF00567">
    <property type="entry name" value="TUDOR"/>
    <property type="match status" value="1"/>
</dbReference>
<dbReference type="PROSITE" id="PS50304">
    <property type="entry name" value="TUDOR"/>
    <property type="match status" value="1"/>
</dbReference>
<dbReference type="InterPro" id="IPR002999">
    <property type="entry name" value="Tudor"/>
</dbReference>
<dbReference type="CDD" id="cd20379">
    <property type="entry name" value="Tudor_dTUD-like"/>
    <property type="match status" value="1"/>
</dbReference>
<accession>A0A9P1IUX7</accession>
<dbReference type="PANTHER" id="PTHR16442">
    <property type="entry name" value="RING FINGER PROTEIN 17"/>
    <property type="match status" value="1"/>
</dbReference>
<feature type="domain" description="Tudor" evidence="1">
    <location>
        <begin position="128"/>
        <end position="185"/>
    </location>
</feature>
<protein>
    <recommendedName>
        <fullName evidence="1">Tudor domain-containing protein</fullName>
    </recommendedName>
</protein>
<dbReference type="OrthoDB" id="9989103at2759"/>
<organism evidence="2 3">
    <name type="scientific">Caenorhabditis angaria</name>
    <dbReference type="NCBI Taxonomy" id="860376"/>
    <lineage>
        <taxon>Eukaryota</taxon>
        <taxon>Metazoa</taxon>
        <taxon>Ecdysozoa</taxon>
        <taxon>Nematoda</taxon>
        <taxon>Chromadorea</taxon>
        <taxon>Rhabditida</taxon>
        <taxon>Rhabditina</taxon>
        <taxon>Rhabditomorpha</taxon>
        <taxon>Rhabditoidea</taxon>
        <taxon>Rhabditidae</taxon>
        <taxon>Peloderinae</taxon>
        <taxon>Caenorhabditis</taxon>
    </lineage>
</organism>